<dbReference type="PANTHER" id="PTHR12448">
    <property type="entry name" value="ATP SYNTHASE EPSILON CHAIN, MITOCHONDRIAL"/>
    <property type="match status" value="1"/>
</dbReference>
<dbReference type="EMBL" id="CCBN010000015">
    <property type="protein sequence ID" value="CDO56501.1"/>
    <property type="molecule type" value="Genomic_DNA"/>
</dbReference>
<protein>
    <submittedName>
        <fullName evidence="2">Similar to Saccharomyces cerevisiae YPL271W ATP15 Epsilon subunit of the F1 sector of mitochondrial F1F0 ATP synthase</fullName>
    </submittedName>
</protein>
<dbReference type="Pfam" id="PF04627">
    <property type="entry name" value="ATP-synt_Eps"/>
    <property type="match status" value="1"/>
</dbReference>
<comment type="similarity">
    <text evidence="1">Belongs to the eukaryotic ATPase epsilon family.</text>
</comment>
<dbReference type="GO" id="GO:0046933">
    <property type="term" value="F:proton-transporting ATP synthase activity, rotational mechanism"/>
    <property type="evidence" value="ECO:0007669"/>
    <property type="project" value="InterPro"/>
</dbReference>
<dbReference type="CDD" id="cd12153">
    <property type="entry name" value="F1-ATPase_epsilon"/>
    <property type="match status" value="1"/>
</dbReference>
<evidence type="ECO:0000256" key="1">
    <source>
        <dbReference type="ARBA" id="ARBA00009502"/>
    </source>
</evidence>
<dbReference type="GO" id="GO:0045259">
    <property type="term" value="C:proton-transporting ATP synthase complex"/>
    <property type="evidence" value="ECO:0007669"/>
    <property type="project" value="InterPro"/>
</dbReference>
<dbReference type="Proteomes" id="UP000242525">
    <property type="component" value="Unassembled WGS sequence"/>
</dbReference>
<proteinExistence type="inferred from homology"/>
<dbReference type="SUPFAM" id="SSF48690">
    <property type="entry name" value="Epsilon subunit of mitochondrial F1F0-ATP synthase"/>
    <property type="match status" value="1"/>
</dbReference>
<dbReference type="InterPro" id="IPR006721">
    <property type="entry name" value="ATP_synth_F1_esu_mt"/>
</dbReference>
<keyword evidence="3" id="KW-1185">Reference proteome</keyword>
<reference evidence="2" key="1">
    <citation type="submission" date="2014-03" db="EMBL/GenBank/DDBJ databases">
        <authorList>
            <person name="Casaregola S."/>
        </authorList>
    </citation>
    <scope>NUCLEOTIDE SEQUENCE [LARGE SCALE GENOMIC DNA]</scope>
    <source>
        <strain evidence="2">CLIB 918</strain>
    </source>
</reference>
<evidence type="ECO:0000313" key="2">
    <source>
        <dbReference type="EMBL" id="CDO56501.1"/>
    </source>
</evidence>
<gene>
    <name evidence="2" type="ORF">BN980_GECA15s02155g</name>
</gene>
<dbReference type="AlphaFoldDB" id="A0A0J9XHS7"/>
<dbReference type="GO" id="GO:0042776">
    <property type="term" value="P:proton motive force-driven mitochondrial ATP synthesis"/>
    <property type="evidence" value="ECO:0007669"/>
    <property type="project" value="TreeGrafter"/>
</dbReference>
<name>A0A0J9XHS7_GEOCN</name>
<dbReference type="PANTHER" id="PTHR12448:SF0">
    <property type="entry name" value="ATP SYNTHASE SUBUNIT EPSILON, MITOCHONDRIAL"/>
    <property type="match status" value="1"/>
</dbReference>
<organism evidence="2 3">
    <name type="scientific">Geotrichum candidum</name>
    <name type="common">Oospora lactis</name>
    <name type="synonym">Dipodascus geotrichum</name>
    <dbReference type="NCBI Taxonomy" id="1173061"/>
    <lineage>
        <taxon>Eukaryota</taxon>
        <taxon>Fungi</taxon>
        <taxon>Dikarya</taxon>
        <taxon>Ascomycota</taxon>
        <taxon>Saccharomycotina</taxon>
        <taxon>Dipodascomycetes</taxon>
        <taxon>Dipodascales</taxon>
        <taxon>Dipodascaceae</taxon>
        <taxon>Geotrichum</taxon>
    </lineage>
</organism>
<dbReference type="OrthoDB" id="269124at2759"/>
<accession>A0A0J9XHS7</accession>
<dbReference type="Gene3D" id="1.10.1620.20">
    <property type="entry name" value="ATP synthase, F1 complex, epsilon subunit superfamily, mitochondrial"/>
    <property type="match status" value="1"/>
</dbReference>
<comment type="caution">
    <text evidence="2">The sequence shown here is derived from an EMBL/GenBank/DDBJ whole genome shotgun (WGS) entry which is preliminary data.</text>
</comment>
<dbReference type="STRING" id="1173061.A0A0J9XHS7"/>
<dbReference type="GO" id="GO:0005743">
    <property type="term" value="C:mitochondrial inner membrane"/>
    <property type="evidence" value="ECO:0007669"/>
    <property type="project" value="InterPro"/>
</dbReference>
<dbReference type="InterPro" id="IPR036742">
    <property type="entry name" value="ATP_synth_F1_esu_sf_mt"/>
</dbReference>
<evidence type="ECO:0000313" key="3">
    <source>
        <dbReference type="Proteomes" id="UP000242525"/>
    </source>
</evidence>
<sequence>MSAAWKNAGITFNRYLAIAARTTRNALKDEKKVLAQRRNINEAKSAIWEKGVQSDPVPIGTKKN</sequence>